<dbReference type="AlphaFoldDB" id="A0A6S7JM32"/>
<dbReference type="SUPFAM" id="SSF56219">
    <property type="entry name" value="DNase I-like"/>
    <property type="match status" value="1"/>
</dbReference>
<dbReference type="EMBL" id="CACRXK020019357">
    <property type="protein sequence ID" value="CAB4033555.1"/>
    <property type="molecule type" value="Genomic_DNA"/>
</dbReference>
<dbReference type="Pfam" id="PF00078">
    <property type="entry name" value="RVT_1"/>
    <property type="match status" value="1"/>
</dbReference>
<comment type="caution">
    <text evidence="1">The sequence shown here is derived from an EMBL/GenBank/DDBJ whole genome shotgun (WGS) entry which is preliminary data.</text>
</comment>
<keyword evidence="2" id="KW-1185">Reference proteome</keyword>
<dbReference type="InterPro" id="IPR005135">
    <property type="entry name" value="Endo/exonuclease/phosphatase"/>
</dbReference>
<dbReference type="GO" id="GO:0003824">
    <property type="term" value="F:catalytic activity"/>
    <property type="evidence" value="ECO:0007669"/>
    <property type="project" value="InterPro"/>
</dbReference>
<proteinExistence type="predicted"/>
<dbReference type="Pfam" id="PF03372">
    <property type="entry name" value="Exo_endo_phos"/>
    <property type="match status" value="1"/>
</dbReference>
<organism evidence="1 2">
    <name type="scientific">Paramuricea clavata</name>
    <name type="common">Red gorgonian</name>
    <name type="synonym">Violescent sea-whip</name>
    <dbReference type="NCBI Taxonomy" id="317549"/>
    <lineage>
        <taxon>Eukaryota</taxon>
        <taxon>Metazoa</taxon>
        <taxon>Cnidaria</taxon>
        <taxon>Anthozoa</taxon>
        <taxon>Octocorallia</taxon>
        <taxon>Malacalcyonacea</taxon>
        <taxon>Plexauridae</taxon>
        <taxon>Paramuricea</taxon>
    </lineage>
</organism>
<protein>
    <submittedName>
        <fullName evidence="1">Uncharacterized protein</fullName>
    </submittedName>
</protein>
<dbReference type="PROSITE" id="PS50878">
    <property type="entry name" value="RT_POL"/>
    <property type="match status" value="1"/>
</dbReference>
<dbReference type="Proteomes" id="UP001152795">
    <property type="component" value="Unassembled WGS sequence"/>
</dbReference>
<evidence type="ECO:0000313" key="2">
    <source>
        <dbReference type="Proteomes" id="UP001152795"/>
    </source>
</evidence>
<reference evidence="1" key="1">
    <citation type="submission" date="2020-04" db="EMBL/GenBank/DDBJ databases">
        <authorList>
            <person name="Alioto T."/>
            <person name="Alioto T."/>
            <person name="Gomez Garrido J."/>
        </authorList>
    </citation>
    <scope>NUCLEOTIDE SEQUENCE</scope>
    <source>
        <strain evidence="1">A484AB</strain>
    </source>
</reference>
<dbReference type="Gene3D" id="3.60.10.10">
    <property type="entry name" value="Endonuclease/exonuclease/phosphatase"/>
    <property type="match status" value="2"/>
</dbReference>
<accession>A0A6S7JM32</accession>
<dbReference type="OrthoDB" id="2717295at2759"/>
<sequence length="989" mass="114944">MLTTATMDNKEIILSGDMNCDYSKRSNNRNLKDIIKMNGLKQMITEPTRVTESTSLLIDIVLTTHKENIIKVFVNRIGVSDHYLTGVIRKTNCTKYPPRKIFARNYKNYSATAFKNDLRNQQWYDVILHTDFNTAWDQFKAIVKNTIDQDAPFTERTVRGKDCPWLTRDLKQMMHERDYQLRNAKRTNKHEHWSNYRRLRNQATYAIRKAKANYERSIFMENDLNPKDFWRQVKKCYRIKNSVWLQTDSMNDLPAKVNPDSHRFHFNVTYYKEVLGVKTYKLKRFLKRRIKYSTKSSATFNPAIVMLTRSGVNLVNPGPEQQRQKTVSVNVVQEPNAKSSNCNRRLPKHELSLAHFNCRSLMAHIDELRLTFQNINPLFIGITETWLESSIADSKIELPGFSVNRLDRKENRRGGGVALYLSSNVKYTRRKDLEEDFEVIWVEIKLQKTKFLIGCVYRAPDETLRIFDYLDDVMRYATRNKLEVIIVGDLNCDCLNATLKQTERLLKFTMVNELEQLINEPTRVTSATSTLIDVLITSTPNLFKDSGVMDITLSDHYPIYGVMHGPATHSKKHRIITTHSWDDNKVNAFLADLKHAPWSLVDSFDNVDSMCSVWESLMKSLIGQHFPLKRKRIRRQTHPWLDSTTLKLMRTRDQMHKKAKRSGLSQDWNEYRRLRNKVTEINRKARKDYFRNKLEENRGKPKAFWDTLRLILPSKKNCNEIERLVVDGEELSDKRDIANSLNEYFTTIASSLLASHQSHEYLAAPQQENDPVILNNTFKFRVLNEDDVFNVLQTMDISKATGADNISAKVWKTAAPYISNVVSNIFNACYQYGRFPSPWKTARVTPLFKGGSKTDRDNRRPIFVLPCISKAQEMFANLDLQEFAAENNLIGDHQFSYARNSSTTAALIITVDSWKFAIDKGEKVVCTFLDLRKAFDIIDHDILISKLSKSGVTGNELKWFTSYLHERKQYVSCEGVESERRLITHGVPQ</sequence>
<dbReference type="PANTHER" id="PTHR47510:SF3">
    <property type="entry name" value="ENDO_EXONUCLEASE_PHOSPHATASE DOMAIN-CONTAINING PROTEIN"/>
    <property type="match status" value="1"/>
</dbReference>
<dbReference type="PANTHER" id="PTHR47510">
    <property type="entry name" value="REVERSE TRANSCRIPTASE DOMAIN-CONTAINING PROTEIN"/>
    <property type="match status" value="1"/>
</dbReference>
<feature type="non-terminal residue" evidence="1">
    <location>
        <position position="989"/>
    </location>
</feature>
<name>A0A6S7JM32_PARCT</name>
<dbReference type="InterPro" id="IPR036691">
    <property type="entry name" value="Endo/exonu/phosph_ase_sf"/>
</dbReference>
<gene>
    <name evidence="1" type="ORF">PACLA_8A083300</name>
</gene>
<evidence type="ECO:0000313" key="1">
    <source>
        <dbReference type="EMBL" id="CAB4033555.1"/>
    </source>
</evidence>
<dbReference type="InterPro" id="IPR000477">
    <property type="entry name" value="RT_dom"/>
</dbReference>